<evidence type="ECO:0008006" key="3">
    <source>
        <dbReference type="Google" id="ProtNLM"/>
    </source>
</evidence>
<dbReference type="Proteomes" id="UP000727456">
    <property type="component" value="Unassembled WGS sequence"/>
</dbReference>
<gene>
    <name evidence="1" type="ORF">FHS31_000288</name>
</gene>
<sequence>MHVTAHYRITRLGPFLERLEDVRIGDPARPDLTAKQIEVAIGYGLHGPIATGVSVTGAQLHATLDSAGLHLGAIDRLLPKSTDGATTLPKLVLSIADSRLLLDTPNGAIALQLDGTGNPGKRFAGRAVAEAPALRFASCSLGAVHATVTVVIREGRPTVSGPITIGATKCPSLSLGRGVAQVAATSSPTFEQVDLQSKLEGFGGVAGPARFASVHGAAQASGMLGNLVVRTELGLDRLALPALAKEIAHAGKMPAGLPITPTAVRASAALAMLLSNSQADADLDVVITGRQVALHVRKAALADATGARFTALARGGMLWSAGGWRLDGDVTAGGGDLPDAGLELRQSAPGASLNGTAQLASYSAGAARIALPAGRFEWREQAIRFDGRVLADGPIGDGFVRGLELPVRGRVSRTGDMVVGEGCQPIAFRSLRLAGVAFAPFRTTLCGRPLVKRSAGAPLRLDATTQPLQLTGLTTGGAPVTLDIEGTHLTKKGFEAQALRAAFGDSRLQIARLNGRLGGTIGGTYSNAGGAIANVPLRLSQADGHWAFANGNLTLSGSLQVADAAVRPRFLPLVTNDLRFLLHDGSIDATATLHDPKSRAKVGDIALVHRLADGVGHATIAVPGLAFAPKGLQPEALTPLTLGVVVDVAGSVSGSGRIDWSSAGTSSAGVFGTDHLDLAAAFGPVSGIKGQIRFTDLLGLVSAPHQEMTIAEINPGVAVANGVVHFQLISGNRVAIEDARWPFAMGALRLEPTTLDFSGEAARRLTFRVDALDAAAFIQQLDFPNLAATGRFDGALPMIFDDRGGRIEGGSLVARKDGGTLAYVGELSSAQLGTMGKLAFDALKAIRYSSLQIRFDGRLDGEMISQVNFTGVREATPDQALIARMIRNLPFRFNIRIRAPFRGLVGSARAYMDPRLLLTQPPTTPAEPAVQSVVSEPVR</sequence>
<dbReference type="Pfam" id="PF11739">
    <property type="entry name" value="YdbH-like"/>
    <property type="match status" value="1"/>
</dbReference>
<proteinExistence type="predicted"/>
<dbReference type="EMBL" id="JAAOZC010000001">
    <property type="protein sequence ID" value="NIJ06706.1"/>
    <property type="molecule type" value="Genomic_DNA"/>
</dbReference>
<reference evidence="1 2" key="1">
    <citation type="submission" date="2020-03" db="EMBL/GenBank/DDBJ databases">
        <title>Genomic Encyclopedia of Type Strains, Phase III (KMG-III): the genomes of soil and plant-associated and newly described type strains.</title>
        <authorList>
            <person name="Whitman W."/>
        </authorList>
    </citation>
    <scope>NUCLEOTIDE SEQUENCE [LARGE SCALE GENOMIC DNA]</scope>
    <source>
        <strain evidence="1 2">CECT 8804</strain>
    </source>
</reference>
<dbReference type="InterPro" id="IPR021730">
    <property type="entry name" value="YdbH"/>
</dbReference>
<evidence type="ECO:0000313" key="1">
    <source>
        <dbReference type="EMBL" id="NIJ06706.1"/>
    </source>
</evidence>
<evidence type="ECO:0000313" key="2">
    <source>
        <dbReference type="Proteomes" id="UP000727456"/>
    </source>
</evidence>
<comment type="caution">
    <text evidence="1">The sequence shown here is derived from an EMBL/GenBank/DDBJ whole genome shotgun (WGS) entry which is preliminary data.</text>
</comment>
<organism evidence="1 2">
    <name type="scientific">Sphingomonas vulcanisoli</name>
    <dbReference type="NCBI Taxonomy" id="1658060"/>
    <lineage>
        <taxon>Bacteria</taxon>
        <taxon>Pseudomonadati</taxon>
        <taxon>Pseudomonadota</taxon>
        <taxon>Alphaproteobacteria</taxon>
        <taxon>Sphingomonadales</taxon>
        <taxon>Sphingomonadaceae</taxon>
        <taxon>Sphingomonas</taxon>
    </lineage>
</organism>
<accession>A0ABX0TMG1</accession>
<protein>
    <recommendedName>
        <fullName evidence="3">Dicarboxylate transport domain-containing protein</fullName>
    </recommendedName>
</protein>
<name>A0ABX0TMG1_9SPHN</name>
<keyword evidence="2" id="KW-1185">Reference proteome</keyword>
<dbReference type="RefSeq" id="WP_167071310.1">
    <property type="nucleotide sequence ID" value="NZ_JAAOZC010000001.1"/>
</dbReference>